<evidence type="ECO:0000313" key="2">
    <source>
        <dbReference type="EMBL" id="KAF1846406.1"/>
    </source>
</evidence>
<dbReference type="PANTHER" id="PTHR10622">
    <property type="entry name" value="HET DOMAIN-CONTAINING PROTEIN"/>
    <property type="match status" value="1"/>
</dbReference>
<proteinExistence type="predicted"/>
<dbReference type="PANTHER" id="PTHR10622:SF10">
    <property type="entry name" value="HET DOMAIN-CONTAINING PROTEIN"/>
    <property type="match status" value="1"/>
</dbReference>
<comment type="caution">
    <text evidence="2">The sequence shown here is derived from an EMBL/GenBank/DDBJ whole genome shotgun (WGS) entry which is preliminary data.</text>
</comment>
<sequence>MILIDTATLVLHSFPSCDQRYAILSHTWGPAAEEVTYQEMIAPTRSESTITKPGYQKIKKTCEIARSNYNLPWAWIDTCCIDKTSSADLSEAINSMFRWYREAWVCFAYLSDMDEDPSAFLHSRWFSRGWTLQELIAPKYLIFFDCGWTFRGTKTTMTTSISSITGIPSEILDNSVELDEIPVAVRLSWASRRETTRSEDLAYCLLGIFDVNMPMLYGEGPKAFARLQEAILSQSADMSLFLWTDLQTSQQYTGLLATAPVCFREMRLAKAEPSFTQREYYPTNRGIRLKLGLAWDPTTGLAILPLKHSIGNNGKSVGVYLRRVGLDQFVRAQPQEHCLVKTEKAYAVFTVAKSVTKSQSDAILSNVLKISVPRDIYVEKEEPRGSWDPENGLLHASYTGTFLGFMKFESANYRPFTLVCCFQNRHWSTSVVSGERWQEIKSTFYPYYKENFGLLTQEDRARFTEIGYIDASNKTKGISIRFRGGSSTEPPSILMRTVDAMRSTPQVFF</sequence>
<evidence type="ECO:0000259" key="1">
    <source>
        <dbReference type="Pfam" id="PF06985"/>
    </source>
</evidence>
<dbReference type="AlphaFoldDB" id="A0A9P4GJ83"/>
<dbReference type="RefSeq" id="XP_040788969.1">
    <property type="nucleotide sequence ID" value="XM_040933527.1"/>
</dbReference>
<protein>
    <submittedName>
        <fullName evidence="2">HET-domain-containing protein</fullName>
    </submittedName>
</protein>
<dbReference type="GeneID" id="63850778"/>
<gene>
    <name evidence="2" type="ORF">K460DRAFT_367203</name>
</gene>
<evidence type="ECO:0000313" key="3">
    <source>
        <dbReference type="Proteomes" id="UP000800039"/>
    </source>
</evidence>
<feature type="domain" description="Heterokaryon incompatibility" evidence="1">
    <location>
        <begin position="21"/>
        <end position="116"/>
    </location>
</feature>
<name>A0A9P4GJ83_9PLEO</name>
<dbReference type="EMBL" id="ML976616">
    <property type="protein sequence ID" value="KAF1846406.1"/>
    <property type="molecule type" value="Genomic_DNA"/>
</dbReference>
<dbReference type="InterPro" id="IPR010730">
    <property type="entry name" value="HET"/>
</dbReference>
<keyword evidence="3" id="KW-1185">Reference proteome</keyword>
<reference evidence="2" key="1">
    <citation type="submission" date="2020-01" db="EMBL/GenBank/DDBJ databases">
        <authorList>
            <consortium name="DOE Joint Genome Institute"/>
            <person name="Haridas S."/>
            <person name="Albert R."/>
            <person name="Binder M."/>
            <person name="Bloem J."/>
            <person name="Labutti K."/>
            <person name="Salamov A."/>
            <person name="Andreopoulos B."/>
            <person name="Baker S.E."/>
            <person name="Barry K."/>
            <person name="Bills G."/>
            <person name="Bluhm B.H."/>
            <person name="Cannon C."/>
            <person name="Castanera R."/>
            <person name="Culley D.E."/>
            <person name="Daum C."/>
            <person name="Ezra D."/>
            <person name="Gonzalez J.B."/>
            <person name="Henrissat B."/>
            <person name="Kuo A."/>
            <person name="Liang C."/>
            <person name="Lipzen A."/>
            <person name="Lutzoni F."/>
            <person name="Magnuson J."/>
            <person name="Mondo S."/>
            <person name="Nolan M."/>
            <person name="Ohm R."/>
            <person name="Pangilinan J."/>
            <person name="Park H.-J."/>
            <person name="Ramirez L."/>
            <person name="Alfaro M."/>
            <person name="Sun H."/>
            <person name="Tritt A."/>
            <person name="Yoshinaga Y."/>
            <person name="Zwiers L.-H."/>
            <person name="Turgeon B.G."/>
            <person name="Goodwin S.B."/>
            <person name="Spatafora J.W."/>
            <person name="Crous P.W."/>
            <person name="Grigoriev I.V."/>
        </authorList>
    </citation>
    <scope>NUCLEOTIDE SEQUENCE</scope>
    <source>
        <strain evidence="2">CBS 394.84</strain>
    </source>
</reference>
<dbReference type="Pfam" id="PF06985">
    <property type="entry name" value="HET"/>
    <property type="match status" value="1"/>
</dbReference>
<organism evidence="2 3">
    <name type="scientific">Cucurbitaria berberidis CBS 394.84</name>
    <dbReference type="NCBI Taxonomy" id="1168544"/>
    <lineage>
        <taxon>Eukaryota</taxon>
        <taxon>Fungi</taxon>
        <taxon>Dikarya</taxon>
        <taxon>Ascomycota</taxon>
        <taxon>Pezizomycotina</taxon>
        <taxon>Dothideomycetes</taxon>
        <taxon>Pleosporomycetidae</taxon>
        <taxon>Pleosporales</taxon>
        <taxon>Pleosporineae</taxon>
        <taxon>Cucurbitariaceae</taxon>
        <taxon>Cucurbitaria</taxon>
    </lineage>
</organism>
<dbReference type="Proteomes" id="UP000800039">
    <property type="component" value="Unassembled WGS sequence"/>
</dbReference>
<dbReference type="OrthoDB" id="20872at2759"/>
<accession>A0A9P4GJ83</accession>